<keyword evidence="4" id="KW-1185">Reference proteome</keyword>
<reference evidence="3 4" key="1">
    <citation type="submission" date="2014-04" db="EMBL/GenBank/DDBJ databases">
        <title>Whole genome of Muricauda olearia.</title>
        <authorList>
            <person name="Zhang X.-H."/>
            <person name="Tang K."/>
        </authorList>
    </citation>
    <scope>NUCLEOTIDE SEQUENCE [LARGE SCALE GENOMIC DNA]</scope>
    <source>
        <strain evidence="3 4">Th120</strain>
    </source>
</reference>
<dbReference type="PANTHER" id="PTHR46797">
    <property type="entry name" value="HTH-TYPE TRANSCRIPTIONAL REGULATOR"/>
    <property type="match status" value="1"/>
</dbReference>
<dbReference type="GO" id="GO:0003677">
    <property type="term" value="F:DNA binding"/>
    <property type="evidence" value="ECO:0007669"/>
    <property type="project" value="UniProtKB-KW"/>
</dbReference>
<keyword evidence="1" id="KW-0238">DNA-binding</keyword>
<dbReference type="SMART" id="SM00530">
    <property type="entry name" value="HTH_XRE"/>
    <property type="match status" value="1"/>
</dbReference>
<comment type="caution">
    <text evidence="3">The sequence shown here is derived from an EMBL/GenBank/DDBJ whole genome shotgun (WGS) entry which is preliminary data.</text>
</comment>
<accession>A0A444VR93</accession>
<gene>
    <name evidence="3" type="ORF">DN53_03620</name>
</gene>
<dbReference type="InterPro" id="IPR010982">
    <property type="entry name" value="Lambda_DNA-bd_dom_sf"/>
</dbReference>
<dbReference type="AlphaFoldDB" id="A0A444VR93"/>
<dbReference type="PANTHER" id="PTHR46797:SF1">
    <property type="entry name" value="METHYLPHOSPHONATE SYNTHASE"/>
    <property type="match status" value="1"/>
</dbReference>
<evidence type="ECO:0000259" key="2">
    <source>
        <dbReference type="PROSITE" id="PS50943"/>
    </source>
</evidence>
<dbReference type="Pfam" id="PF01381">
    <property type="entry name" value="HTH_3"/>
    <property type="match status" value="1"/>
</dbReference>
<dbReference type="InterPro" id="IPR001387">
    <property type="entry name" value="Cro/C1-type_HTH"/>
</dbReference>
<dbReference type="Gene3D" id="1.10.260.40">
    <property type="entry name" value="lambda repressor-like DNA-binding domains"/>
    <property type="match status" value="1"/>
</dbReference>
<dbReference type="GO" id="GO:0005829">
    <property type="term" value="C:cytosol"/>
    <property type="evidence" value="ECO:0007669"/>
    <property type="project" value="TreeGrafter"/>
</dbReference>
<dbReference type="InterPro" id="IPR050807">
    <property type="entry name" value="TransReg_Diox_bact_type"/>
</dbReference>
<organism evidence="3 4">
    <name type="scientific">Flagellimonas olearia</name>
    <dbReference type="NCBI Taxonomy" id="552546"/>
    <lineage>
        <taxon>Bacteria</taxon>
        <taxon>Pseudomonadati</taxon>
        <taxon>Bacteroidota</taxon>
        <taxon>Flavobacteriia</taxon>
        <taxon>Flavobacteriales</taxon>
        <taxon>Flavobacteriaceae</taxon>
        <taxon>Flagellimonas</taxon>
    </lineage>
</organism>
<dbReference type="SUPFAM" id="SSF47413">
    <property type="entry name" value="lambda repressor-like DNA-binding domains"/>
    <property type="match status" value="1"/>
</dbReference>
<name>A0A444VR93_9FLAO</name>
<evidence type="ECO:0000313" key="3">
    <source>
        <dbReference type="EMBL" id="RYC53321.1"/>
    </source>
</evidence>
<dbReference type="PROSITE" id="PS50943">
    <property type="entry name" value="HTH_CROC1"/>
    <property type="match status" value="1"/>
</dbReference>
<dbReference type="CDD" id="cd00093">
    <property type="entry name" value="HTH_XRE"/>
    <property type="match status" value="1"/>
</dbReference>
<dbReference type="GO" id="GO:0003700">
    <property type="term" value="F:DNA-binding transcription factor activity"/>
    <property type="evidence" value="ECO:0007669"/>
    <property type="project" value="TreeGrafter"/>
</dbReference>
<evidence type="ECO:0000313" key="4">
    <source>
        <dbReference type="Proteomes" id="UP000290261"/>
    </source>
</evidence>
<evidence type="ECO:0000256" key="1">
    <source>
        <dbReference type="ARBA" id="ARBA00023125"/>
    </source>
</evidence>
<sequence>MDKEELKMKLRKRLVQLREEKGLRQADLAYACGKDRQALEKIENGRVNPTVYTLYEIAQVLEVPLLELFRF</sequence>
<proteinExistence type="predicted"/>
<dbReference type="Proteomes" id="UP000290261">
    <property type="component" value="Unassembled WGS sequence"/>
</dbReference>
<feature type="domain" description="HTH cro/C1-type" evidence="2">
    <location>
        <begin position="14"/>
        <end position="68"/>
    </location>
</feature>
<protein>
    <submittedName>
        <fullName evidence="3">Transcriptional regulator</fullName>
    </submittedName>
</protein>
<dbReference type="EMBL" id="JJMP01000001">
    <property type="protein sequence ID" value="RYC53321.1"/>
    <property type="molecule type" value="Genomic_DNA"/>
</dbReference>